<feature type="transmembrane region" description="Helical" evidence="1">
    <location>
        <begin position="88"/>
        <end position="108"/>
    </location>
</feature>
<dbReference type="GO" id="GO:0016989">
    <property type="term" value="F:sigma factor antagonist activity"/>
    <property type="evidence" value="ECO:0007669"/>
    <property type="project" value="TreeGrafter"/>
</dbReference>
<dbReference type="InterPro" id="IPR006860">
    <property type="entry name" value="FecR"/>
</dbReference>
<dbReference type="Pfam" id="PF13385">
    <property type="entry name" value="Laminin_G_3"/>
    <property type="match status" value="1"/>
</dbReference>
<keyword evidence="1" id="KW-1133">Transmembrane helix</keyword>
<keyword evidence="4" id="KW-1185">Reference proteome</keyword>
<keyword evidence="1" id="KW-0812">Transmembrane</keyword>
<comment type="caution">
    <text evidence="3">The sequence shown here is derived from an EMBL/GenBank/DDBJ whole genome shotgun (WGS) entry which is preliminary data.</text>
</comment>
<evidence type="ECO:0000256" key="1">
    <source>
        <dbReference type="SAM" id="Phobius"/>
    </source>
</evidence>
<dbReference type="Gene3D" id="2.60.120.1440">
    <property type="match status" value="1"/>
</dbReference>
<evidence type="ECO:0000313" key="4">
    <source>
        <dbReference type="Proteomes" id="UP000604083"/>
    </source>
</evidence>
<sequence>MKYESVIPKKEIDHLAEALRNQTLTDEEADRLRTIIRKHPRARRRLVEHLYLSGILRDERYRWEHVGLEEKIVPIREEVEKFRPRQSWVPALAACFVGALGLLFYVIFSKQEVAPTIVRQGPPAASRDNIAVVSRLSQVRWAEGSEQRAQKRGQALTAGVVELESGLLQIDFYSGATVTLEGPARLELVNAELARLEHGNLWANVPPPAQGFRVESRSFDVLDLGTEFGMSVTPQGDGEVHVLDGEVEVYQPGQKVKGEEKLLTTGQALRVGADGRREAMASAPKRFQGTRRLDEEADRRRKMWTSYRDGLKQDPDVVLYYDFEENSRWARRLPNVAKKAEANTDGAIVGSEWGEGRWFGKQALQYRNPSDRVRLHLDGRFSSLTLVAWVRVDSLKNSEISLLHPETRQDRFIHWTLVNVNDQGEKMHAHFAESIKTGGTNEGRNHYHFATDLLRPAGSSLGEWMQLALVYNPAGNIVKQFQNGQLVGALPLKEKRVLEIGTADLGNWPYKEWAKDTPFEVRNLNGAIDEFIVIRRAWTEEEVLSHYQVGKP</sequence>
<evidence type="ECO:0000259" key="2">
    <source>
        <dbReference type="Pfam" id="PF04773"/>
    </source>
</evidence>
<dbReference type="SUPFAM" id="SSF49899">
    <property type="entry name" value="Concanavalin A-like lectins/glucanases"/>
    <property type="match status" value="1"/>
</dbReference>
<organism evidence="3 4">
    <name type="scientific">Roseibacillus ishigakijimensis</name>
    <dbReference type="NCBI Taxonomy" id="454146"/>
    <lineage>
        <taxon>Bacteria</taxon>
        <taxon>Pseudomonadati</taxon>
        <taxon>Verrucomicrobiota</taxon>
        <taxon>Verrucomicrobiia</taxon>
        <taxon>Verrucomicrobiales</taxon>
        <taxon>Verrucomicrobiaceae</taxon>
        <taxon>Roseibacillus</taxon>
    </lineage>
</organism>
<name>A0A934RJ63_9BACT</name>
<dbReference type="PANTHER" id="PTHR30273">
    <property type="entry name" value="PERIPLASMIC SIGNAL SENSOR AND SIGMA FACTOR ACTIVATOR FECR-RELATED"/>
    <property type="match status" value="1"/>
</dbReference>
<evidence type="ECO:0000313" key="3">
    <source>
        <dbReference type="EMBL" id="MBK1832627.1"/>
    </source>
</evidence>
<dbReference type="Pfam" id="PF04773">
    <property type="entry name" value="FecR"/>
    <property type="match status" value="1"/>
</dbReference>
<dbReference type="PANTHER" id="PTHR30273:SF2">
    <property type="entry name" value="PROTEIN FECR"/>
    <property type="match status" value="1"/>
</dbReference>
<reference evidence="3" key="1">
    <citation type="submission" date="2021-01" db="EMBL/GenBank/DDBJ databases">
        <title>Modified the classification status of verrucomicrobia.</title>
        <authorList>
            <person name="Feng X."/>
        </authorList>
    </citation>
    <scope>NUCLEOTIDE SEQUENCE</scope>
    <source>
        <strain evidence="3">KCTC 12986</strain>
    </source>
</reference>
<dbReference type="Proteomes" id="UP000604083">
    <property type="component" value="Unassembled WGS sequence"/>
</dbReference>
<keyword evidence="1" id="KW-0472">Membrane</keyword>
<dbReference type="InterPro" id="IPR013320">
    <property type="entry name" value="ConA-like_dom_sf"/>
</dbReference>
<accession>A0A934RJ63</accession>
<feature type="domain" description="FecR protein" evidence="2">
    <location>
        <begin position="168"/>
        <end position="248"/>
    </location>
</feature>
<dbReference type="AlphaFoldDB" id="A0A934RJ63"/>
<dbReference type="InterPro" id="IPR012373">
    <property type="entry name" value="Ferrdict_sens_TM"/>
</dbReference>
<gene>
    <name evidence="3" type="ORF">JIN78_01025</name>
</gene>
<dbReference type="Gene3D" id="2.60.120.200">
    <property type="match status" value="1"/>
</dbReference>
<dbReference type="EMBL" id="JAENIO010000002">
    <property type="protein sequence ID" value="MBK1832627.1"/>
    <property type="molecule type" value="Genomic_DNA"/>
</dbReference>
<proteinExistence type="predicted"/>
<protein>
    <submittedName>
        <fullName evidence="3">FecR domain-containing protein</fullName>
    </submittedName>
</protein>
<dbReference type="RefSeq" id="WP_200390061.1">
    <property type="nucleotide sequence ID" value="NZ_JAENIO010000002.1"/>
</dbReference>